<accession>M4B9N4</accession>
<dbReference type="PANTHER" id="PTHR12560">
    <property type="entry name" value="LONGEVITY ASSURANCE FACTOR 1 LAG1"/>
    <property type="match status" value="1"/>
</dbReference>
<dbReference type="InParanoid" id="M4B9N4"/>
<dbReference type="eggNOG" id="ENOG502SV0K">
    <property type="taxonomic scope" value="Eukaryota"/>
</dbReference>
<dbReference type="PANTHER" id="PTHR12560:SF0">
    <property type="entry name" value="LD18904P"/>
    <property type="match status" value="1"/>
</dbReference>
<organism evidence="3 4">
    <name type="scientific">Hyaloperonospora arabidopsidis (strain Emoy2)</name>
    <name type="common">Downy mildew agent</name>
    <name type="synonym">Peronospora arabidopsidis</name>
    <dbReference type="NCBI Taxonomy" id="559515"/>
    <lineage>
        <taxon>Eukaryota</taxon>
        <taxon>Sar</taxon>
        <taxon>Stramenopiles</taxon>
        <taxon>Oomycota</taxon>
        <taxon>Peronosporomycetes</taxon>
        <taxon>Peronosporales</taxon>
        <taxon>Peronosporaceae</taxon>
        <taxon>Hyaloperonospora</taxon>
    </lineage>
</organism>
<dbReference type="EMBL" id="JH598031">
    <property type="status" value="NOT_ANNOTATED_CDS"/>
    <property type="molecule type" value="Genomic_DNA"/>
</dbReference>
<evidence type="ECO:0000313" key="4">
    <source>
        <dbReference type="Proteomes" id="UP000011713"/>
    </source>
</evidence>
<sequence>MLLISWAYTRLFVLPYHLIYPAIRYLRQNDSDHIIIYALPMIVTLCFLVVLHIYWYSLFLIMGYTLLKKGVAEDIQQKVGGPSDVTKGEGARANSPCKKSKNE</sequence>
<evidence type="ECO:0000313" key="3">
    <source>
        <dbReference type="EnsemblProtists" id="HpaP802994"/>
    </source>
</evidence>
<name>M4B9N4_HYAAE</name>
<reference evidence="3" key="2">
    <citation type="submission" date="2015-06" db="UniProtKB">
        <authorList>
            <consortium name="EnsemblProtists"/>
        </authorList>
    </citation>
    <scope>IDENTIFICATION</scope>
    <source>
        <strain evidence="3">Emoy2</strain>
    </source>
</reference>
<dbReference type="Proteomes" id="UP000011713">
    <property type="component" value="Unassembled WGS sequence"/>
</dbReference>
<keyword evidence="4" id="KW-1185">Reference proteome</keyword>
<dbReference type="EnsemblProtists" id="HpaT802994">
    <property type="protein sequence ID" value="HpaP802994"/>
    <property type="gene ID" value="HpaG802994"/>
</dbReference>
<dbReference type="STRING" id="559515.M4B9N4"/>
<reference evidence="4" key="1">
    <citation type="journal article" date="2010" name="Science">
        <title>Signatures of adaptation to obligate biotrophy in the Hyaloperonospora arabidopsidis genome.</title>
        <authorList>
            <person name="Baxter L."/>
            <person name="Tripathy S."/>
            <person name="Ishaque N."/>
            <person name="Boot N."/>
            <person name="Cabral A."/>
            <person name="Kemen E."/>
            <person name="Thines M."/>
            <person name="Ah-Fong A."/>
            <person name="Anderson R."/>
            <person name="Badejoko W."/>
            <person name="Bittner-Eddy P."/>
            <person name="Boore J.L."/>
            <person name="Chibucos M.C."/>
            <person name="Coates M."/>
            <person name="Dehal P."/>
            <person name="Delehaunty K."/>
            <person name="Dong S."/>
            <person name="Downton P."/>
            <person name="Dumas B."/>
            <person name="Fabro G."/>
            <person name="Fronick C."/>
            <person name="Fuerstenberg S.I."/>
            <person name="Fulton L."/>
            <person name="Gaulin E."/>
            <person name="Govers F."/>
            <person name="Hughes L."/>
            <person name="Humphray S."/>
            <person name="Jiang R.H."/>
            <person name="Judelson H."/>
            <person name="Kamoun S."/>
            <person name="Kyung K."/>
            <person name="Meijer H."/>
            <person name="Minx P."/>
            <person name="Morris P."/>
            <person name="Nelson J."/>
            <person name="Phuntumart V."/>
            <person name="Qutob D."/>
            <person name="Rehmany A."/>
            <person name="Rougon-Cardoso A."/>
            <person name="Ryden P."/>
            <person name="Torto-Alalibo T."/>
            <person name="Studholme D."/>
            <person name="Wang Y."/>
            <person name="Win J."/>
            <person name="Wood J."/>
            <person name="Clifton S.W."/>
            <person name="Rogers J."/>
            <person name="Van den Ackerveken G."/>
            <person name="Jones J.D."/>
            <person name="McDowell J.M."/>
            <person name="Beynon J."/>
            <person name="Tyler B.M."/>
        </authorList>
    </citation>
    <scope>NUCLEOTIDE SEQUENCE [LARGE SCALE GENOMIC DNA]</scope>
    <source>
        <strain evidence="4">Emoy2</strain>
    </source>
</reference>
<protein>
    <recommendedName>
        <fullName evidence="5">TLC domain-containing protein</fullName>
    </recommendedName>
</protein>
<evidence type="ECO:0008006" key="5">
    <source>
        <dbReference type="Google" id="ProtNLM"/>
    </source>
</evidence>
<dbReference type="GO" id="GO:0005783">
    <property type="term" value="C:endoplasmic reticulum"/>
    <property type="evidence" value="ECO:0007669"/>
    <property type="project" value="TreeGrafter"/>
</dbReference>
<proteinExistence type="predicted"/>
<evidence type="ECO:0000256" key="2">
    <source>
        <dbReference type="SAM" id="Phobius"/>
    </source>
</evidence>
<feature type="transmembrane region" description="Helical" evidence="2">
    <location>
        <begin position="35"/>
        <end position="56"/>
    </location>
</feature>
<dbReference type="InterPro" id="IPR016439">
    <property type="entry name" value="Lag1/Lac1-like"/>
</dbReference>
<dbReference type="GO" id="GO:0016020">
    <property type="term" value="C:membrane"/>
    <property type="evidence" value="ECO:0007669"/>
    <property type="project" value="GOC"/>
</dbReference>
<evidence type="ECO:0000256" key="1">
    <source>
        <dbReference type="SAM" id="MobiDB-lite"/>
    </source>
</evidence>
<feature type="region of interest" description="Disordered" evidence="1">
    <location>
        <begin position="79"/>
        <end position="103"/>
    </location>
</feature>
<dbReference type="AlphaFoldDB" id="M4B9N4"/>
<keyword evidence="2" id="KW-0812">Transmembrane</keyword>
<dbReference type="HOGENOM" id="CLU_158300_0_0_1"/>
<dbReference type="VEuPathDB" id="FungiDB:HpaG802994"/>
<dbReference type="GO" id="GO:0046513">
    <property type="term" value="P:ceramide biosynthetic process"/>
    <property type="evidence" value="ECO:0007669"/>
    <property type="project" value="InterPro"/>
</dbReference>
<dbReference type="GO" id="GO:0050291">
    <property type="term" value="F:sphingosine N-acyltransferase activity"/>
    <property type="evidence" value="ECO:0007669"/>
    <property type="project" value="InterPro"/>
</dbReference>
<keyword evidence="2" id="KW-0472">Membrane</keyword>
<keyword evidence="2" id="KW-1133">Transmembrane helix</keyword>